<dbReference type="RefSeq" id="WP_151537838.1">
    <property type="nucleotide sequence ID" value="NZ_WBMR01000001.1"/>
</dbReference>
<feature type="transmembrane region" description="Helical" evidence="1">
    <location>
        <begin position="175"/>
        <end position="193"/>
    </location>
</feature>
<feature type="transmembrane region" description="Helical" evidence="1">
    <location>
        <begin position="145"/>
        <end position="168"/>
    </location>
</feature>
<organism evidence="2 3">
    <name type="scientific">Actinomadura montaniterrae</name>
    <dbReference type="NCBI Taxonomy" id="1803903"/>
    <lineage>
        <taxon>Bacteria</taxon>
        <taxon>Bacillati</taxon>
        <taxon>Actinomycetota</taxon>
        <taxon>Actinomycetes</taxon>
        <taxon>Streptosporangiales</taxon>
        <taxon>Thermomonosporaceae</taxon>
        <taxon>Actinomadura</taxon>
    </lineage>
</organism>
<evidence type="ECO:0000313" key="3">
    <source>
        <dbReference type="Proteomes" id="UP000483004"/>
    </source>
</evidence>
<dbReference type="Proteomes" id="UP000483004">
    <property type="component" value="Unassembled WGS sequence"/>
</dbReference>
<accession>A0A6L3W7W0</accession>
<keyword evidence="3" id="KW-1185">Reference proteome</keyword>
<feature type="transmembrane region" description="Helical" evidence="1">
    <location>
        <begin position="199"/>
        <end position="220"/>
    </location>
</feature>
<keyword evidence="1" id="KW-0472">Membrane</keyword>
<feature type="transmembrane region" description="Helical" evidence="1">
    <location>
        <begin position="94"/>
        <end position="113"/>
    </location>
</feature>
<dbReference type="EMBL" id="WBMR01000001">
    <property type="protein sequence ID" value="KAB2390414.1"/>
    <property type="molecule type" value="Genomic_DNA"/>
</dbReference>
<reference evidence="2 3" key="1">
    <citation type="submission" date="2019-09" db="EMBL/GenBank/DDBJ databases">
        <title>Actinomadura physcomitrii sp. nov., a novel actinomycete isolated from moss [Physcomitrium sphaericum (Ludw) Fuernr].</title>
        <authorList>
            <person name="Liu C."/>
            <person name="Zhuang X."/>
        </authorList>
    </citation>
    <scope>NUCLEOTIDE SEQUENCE [LARGE SCALE GENOMIC DNA]</scope>
    <source>
        <strain evidence="2 3">CYP1-1B</strain>
    </source>
</reference>
<dbReference type="OrthoDB" id="5148077at2"/>
<name>A0A6L3W7W0_9ACTN</name>
<feature type="transmembrane region" description="Helical" evidence="1">
    <location>
        <begin position="64"/>
        <end position="87"/>
    </location>
</feature>
<comment type="caution">
    <text evidence="2">The sequence shown here is derived from an EMBL/GenBank/DDBJ whole genome shotgun (WGS) entry which is preliminary data.</text>
</comment>
<keyword evidence="1" id="KW-0812">Transmembrane</keyword>
<sequence length="226" mass="22563">MTTTTAPARQGANHMRAGTIGLALLIPVGPLAVAVLRGILPYRTTDSMTAMAGKVAAHQGAEQAVLWLSMAAAFALVPGTIAIGALAVRGARRLGTAATILAVAGFSALPGIVAPDQAALAGTEAGLSPAAVGHLLDQVNEQPTIALAGVVFVLGHVLGVLLLGIALWRAGAIPAWAGLVLAVSQPLHAVFAVGVPNHALDACAWGLTALGYAVAARALLLGRTPR</sequence>
<evidence type="ECO:0000256" key="1">
    <source>
        <dbReference type="SAM" id="Phobius"/>
    </source>
</evidence>
<dbReference type="AlphaFoldDB" id="A0A6L3W7W0"/>
<protein>
    <recommendedName>
        <fullName evidence="4">DUF4386 family protein</fullName>
    </recommendedName>
</protein>
<keyword evidence="1" id="KW-1133">Transmembrane helix</keyword>
<evidence type="ECO:0008006" key="4">
    <source>
        <dbReference type="Google" id="ProtNLM"/>
    </source>
</evidence>
<gene>
    <name evidence="2" type="ORF">F9B16_00855</name>
</gene>
<proteinExistence type="predicted"/>
<evidence type="ECO:0000313" key="2">
    <source>
        <dbReference type="EMBL" id="KAB2390414.1"/>
    </source>
</evidence>
<feature type="transmembrane region" description="Helical" evidence="1">
    <location>
        <begin position="20"/>
        <end position="40"/>
    </location>
</feature>